<name>A0ABY7FFY3_MYAAR</name>
<proteinExistence type="predicted"/>
<evidence type="ECO:0000313" key="2">
    <source>
        <dbReference type="EMBL" id="WAR21078.1"/>
    </source>
</evidence>
<keyword evidence="3" id="KW-1185">Reference proteome</keyword>
<gene>
    <name evidence="2" type="ORF">MAR_015052</name>
</gene>
<protein>
    <submittedName>
        <fullName evidence="2">Uncharacterized protein</fullName>
    </submittedName>
</protein>
<sequence length="102" mass="11415">MRKWRAVHSGHAGSDPENENFERQTVEGDMCTIAPAALSVATPTRRELPLAATCTLMDPTVRMRDTGSHGKQDILFLTSLNARQIVRAFSKRLFIHMVSSLY</sequence>
<dbReference type="Proteomes" id="UP001164746">
    <property type="component" value="Chromosome 12"/>
</dbReference>
<reference evidence="2" key="1">
    <citation type="submission" date="2022-11" db="EMBL/GenBank/DDBJ databases">
        <title>Centuries of genome instability and evolution in soft-shell clam transmissible cancer (bioRxiv).</title>
        <authorList>
            <person name="Hart S.F.M."/>
            <person name="Yonemitsu M.A."/>
            <person name="Giersch R.M."/>
            <person name="Beal B.F."/>
            <person name="Arriagada G."/>
            <person name="Davis B.W."/>
            <person name="Ostrander E.A."/>
            <person name="Goff S.P."/>
            <person name="Metzger M.J."/>
        </authorList>
    </citation>
    <scope>NUCLEOTIDE SEQUENCE</scope>
    <source>
        <strain evidence="2">MELC-2E11</strain>
        <tissue evidence="2">Siphon/mantle</tissue>
    </source>
</reference>
<evidence type="ECO:0000313" key="3">
    <source>
        <dbReference type="Proteomes" id="UP001164746"/>
    </source>
</evidence>
<feature type="region of interest" description="Disordered" evidence="1">
    <location>
        <begin position="1"/>
        <end position="24"/>
    </location>
</feature>
<accession>A0ABY7FFY3</accession>
<organism evidence="2 3">
    <name type="scientific">Mya arenaria</name>
    <name type="common">Soft-shell clam</name>
    <dbReference type="NCBI Taxonomy" id="6604"/>
    <lineage>
        <taxon>Eukaryota</taxon>
        <taxon>Metazoa</taxon>
        <taxon>Spiralia</taxon>
        <taxon>Lophotrochozoa</taxon>
        <taxon>Mollusca</taxon>
        <taxon>Bivalvia</taxon>
        <taxon>Autobranchia</taxon>
        <taxon>Heteroconchia</taxon>
        <taxon>Euheterodonta</taxon>
        <taxon>Imparidentia</taxon>
        <taxon>Neoheterodontei</taxon>
        <taxon>Myida</taxon>
        <taxon>Myoidea</taxon>
        <taxon>Myidae</taxon>
        <taxon>Mya</taxon>
    </lineage>
</organism>
<evidence type="ECO:0000256" key="1">
    <source>
        <dbReference type="SAM" id="MobiDB-lite"/>
    </source>
</evidence>
<dbReference type="EMBL" id="CP111023">
    <property type="protein sequence ID" value="WAR21078.1"/>
    <property type="molecule type" value="Genomic_DNA"/>
</dbReference>